<keyword evidence="4" id="KW-1185">Reference proteome</keyword>
<organism evidence="3 4">
    <name type="scientific">Digitaria exilis</name>
    <dbReference type="NCBI Taxonomy" id="1010633"/>
    <lineage>
        <taxon>Eukaryota</taxon>
        <taxon>Viridiplantae</taxon>
        <taxon>Streptophyta</taxon>
        <taxon>Embryophyta</taxon>
        <taxon>Tracheophyta</taxon>
        <taxon>Spermatophyta</taxon>
        <taxon>Magnoliopsida</taxon>
        <taxon>Liliopsida</taxon>
        <taxon>Poales</taxon>
        <taxon>Poaceae</taxon>
        <taxon>PACMAD clade</taxon>
        <taxon>Panicoideae</taxon>
        <taxon>Panicodae</taxon>
        <taxon>Paniceae</taxon>
        <taxon>Anthephorinae</taxon>
        <taxon>Digitaria</taxon>
    </lineage>
</organism>
<dbReference type="InterPro" id="IPR011041">
    <property type="entry name" value="Quinoprot_gluc/sorb_DH_b-prop"/>
</dbReference>
<dbReference type="AlphaFoldDB" id="A0A835FU88"/>
<dbReference type="Proteomes" id="UP000636709">
    <property type="component" value="Unassembled WGS sequence"/>
</dbReference>
<protein>
    <recommendedName>
        <fullName evidence="2">Glucose/Sorbosone dehydrogenase domain-containing protein</fullName>
    </recommendedName>
</protein>
<reference evidence="3" key="1">
    <citation type="submission" date="2020-07" db="EMBL/GenBank/DDBJ databases">
        <title>Genome sequence and genetic diversity analysis of an under-domesticated orphan crop, white fonio (Digitaria exilis).</title>
        <authorList>
            <person name="Bennetzen J.L."/>
            <person name="Chen S."/>
            <person name="Ma X."/>
            <person name="Wang X."/>
            <person name="Yssel A.E.J."/>
            <person name="Chaluvadi S.R."/>
            <person name="Johnson M."/>
            <person name="Gangashetty P."/>
            <person name="Hamidou F."/>
            <person name="Sanogo M.D."/>
            <person name="Zwaenepoel A."/>
            <person name="Wallace J."/>
            <person name="Van De Peer Y."/>
            <person name="Van Deynze A."/>
        </authorList>
    </citation>
    <scope>NUCLEOTIDE SEQUENCE</scope>
    <source>
        <tissue evidence="3">Leaves</tissue>
    </source>
</reference>
<gene>
    <name evidence="3" type="ORF">HU200_003317</name>
</gene>
<evidence type="ECO:0000313" key="4">
    <source>
        <dbReference type="Proteomes" id="UP000636709"/>
    </source>
</evidence>
<evidence type="ECO:0000313" key="3">
    <source>
        <dbReference type="EMBL" id="KAF8776596.1"/>
    </source>
</evidence>
<evidence type="ECO:0000259" key="2">
    <source>
        <dbReference type="Pfam" id="PF07995"/>
    </source>
</evidence>
<dbReference type="Gene3D" id="2.120.10.30">
    <property type="entry name" value="TolB, C-terminal domain"/>
    <property type="match status" value="1"/>
</dbReference>
<dbReference type="SUPFAM" id="SSF50952">
    <property type="entry name" value="Soluble quinoprotein glucose dehydrogenase"/>
    <property type="match status" value="1"/>
</dbReference>
<sequence length="282" mass="29720">MAVQPNASAFYTPDGKIWLASVPASGSGGTLRTCARPFLDLEGQVLVLTSLAFHPDFATNRRFFVSYICDTIASPTCGSSAETGNKGSSPSQYRLVVAEFSDKAKGTRADPSEVRKLFTMDLPQTHTFNQQQAGGGQIMFGPSDGYLYLVTGHGGEQANRESSNDTSSLLGNIIRFNVDKGVTGQSAVGTSNPTANRSATVAATTDMGELDVFAVGLANPRGCSFDSEMPDYLYCANVDETAVPDQDIRRQEDAMGAASPAATATTAQPSKSTDPAVEKDSD</sequence>
<accession>A0A835FU88</accession>
<dbReference type="InterPro" id="IPR011042">
    <property type="entry name" value="6-blade_b-propeller_TolB-like"/>
</dbReference>
<name>A0A835FU88_9POAL</name>
<proteinExistence type="predicted"/>
<feature type="region of interest" description="Disordered" evidence="1">
    <location>
        <begin position="244"/>
        <end position="282"/>
    </location>
</feature>
<dbReference type="OrthoDB" id="687332at2759"/>
<evidence type="ECO:0000256" key="1">
    <source>
        <dbReference type="SAM" id="MobiDB-lite"/>
    </source>
</evidence>
<feature type="domain" description="Glucose/Sorbosone dehydrogenase" evidence="2">
    <location>
        <begin position="48"/>
        <end position="228"/>
    </location>
</feature>
<comment type="caution">
    <text evidence="3">The sequence shown here is derived from an EMBL/GenBank/DDBJ whole genome shotgun (WGS) entry which is preliminary data.</text>
</comment>
<dbReference type="PANTHER" id="PTHR19328">
    <property type="entry name" value="HEDGEHOG-INTERACTING PROTEIN"/>
    <property type="match status" value="1"/>
</dbReference>
<dbReference type="EMBL" id="JACEFO010000191">
    <property type="protein sequence ID" value="KAF8776596.1"/>
    <property type="molecule type" value="Genomic_DNA"/>
</dbReference>
<dbReference type="PANTHER" id="PTHR19328:SF13">
    <property type="entry name" value="HIPL1 PROTEIN"/>
    <property type="match status" value="1"/>
</dbReference>
<dbReference type="InterPro" id="IPR012938">
    <property type="entry name" value="Glc/Sorbosone_DH"/>
</dbReference>
<dbReference type="Pfam" id="PF07995">
    <property type="entry name" value="GSDH"/>
    <property type="match status" value="1"/>
</dbReference>
<feature type="compositionally biased region" description="Low complexity" evidence="1">
    <location>
        <begin position="257"/>
        <end position="273"/>
    </location>
</feature>